<dbReference type="PANTHER" id="PTHR11795">
    <property type="entry name" value="BRANCHED-CHAIN AMINO ACID TRANSPORT SYSTEM PERMEASE PROTEIN LIVH"/>
    <property type="match status" value="1"/>
</dbReference>
<proteinExistence type="inferred from homology"/>
<organism evidence="12 13">
    <name type="scientific">Ideonella oryzae</name>
    <dbReference type="NCBI Taxonomy" id="2937441"/>
    <lineage>
        <taxon>Bacteria</taxon>
        <taxon>Pseudomonadati</taxon>
        <taxon>Pseudomonadota</taxon>
        <taxon>Betaproteobacteria</taxon>
        <taxon>Burkholderiales</taxon>
        <taxon>Sphaerotilaceae</taxon>
        <taxon>Ideonella</taxon>
    </lineage>
</organism>
<dbReference type="EMBL" id="JAMXMC010000002">
    <property type="protein sequence ID" value="MCO5976096.1"/>
    <property type="molecule type" value="Genomic_DNA"/>
</dbReference>
<keyword evidence="3" id="KW-1003">Cell membrane</keyword>
<evidence type="ECO:0000256" key="9">
    <source>
        <dbReference type="ARBA" id="ARBA00037998"/>
    </source>
</evidence>
<dbReference type="InterPro" id="IPR052157">
    <property type="entry name" value="BCAA_transport_permease"/>
</dbReference>
<keyword evidence="6" id="KW-0029">Amino-acid transport</keyword>
<accession>A0ABT1BS47</accession>
<evidence type="ECO:0000313" key="12">
    <source>
        <dbReference type="EMBL" id="MCO5979053.1"/>
    </source>
</evidence>
<keyword evidence="13" id="KW-1185">Reference proteome</keyword>
<dbReference type="Proteomes" id="UP001204851">
    <property type="component" value="Unassembled WGS sequence"/>
</dbReference>
<comment type="subcellular location">
    <subcellularLocation>
        <location evidence="1">Cell membrane</location>
        <topology evidence="1">Multi-pass membrane protein</topology>
    </subcellularLocation>
</comment>
<keyword evidence="5 10" id="KW-0812">Transmembrane</keyword>
<evidence type="ECO:0000256" key="1">
    <source>
        <dbReference type="ARBA" id="ARBA00004651"/>
    </source>
</evidence>
<reference evidence="12 13" key="1">
    <citation type="submission" date="2022-06" db="EMBL/GenBank/DDBJ databases">
        <title>Ideonella sp. NS12-5 Genome sequencing and assembly.</title>
        <authorList>
            <person name="Jung Y."/>
        </authorList>
    </citation>
    <scope>NUCLEOTIDE SEQUENCE [LARGE SCALE GENOMIC DNA]</scope>
    <source>
        <strain evidence="12 13">NS12-5</strain>
    </source>
</reference>
<keyword evidence="8 10" id="KW-0472">Membrane</keyword>
<evidence type="ECO:0000256" key="7">
    <source>
        <dbReference type="ARBA" id="ARBA00022989"/>
    </source>
</evidence>
<evidence type="ECO:0000313" key="13">
    <source>
        <dbReference type="Proteomes" id="UP001204851"/>
    </source>
</evidence>
<dbReference type="EMBL" id="JAMXMC010000016">
    <property type="protein sequence ID" value="MCO5979053.1"/>
    <property type="molecule type" value="Genomic_DNA"/>
</dbReference>
<protein>
    <submittedName>
        <fullName evidence="12">Branched-chain amino acid ABC transporter permease</fullName>
    </submittedName>
</protein>
<evidence type="ECO:0000256" key="5">
    <source>
        <dbReference type="ARBA" id="ARBA00022692"/>
    </source>
</evidence>
<evidence type="ECO:0000256" key="6">
    <source>
        <dbReference type="ARBA" id="ARBA00022970"/>
    </source>
</evidence>
<keyword evidence="2" id="KW-0813">Transport</keyword>
<evidence type="ECO:0000256" key="2">
    <source>
        <dbReference type="ARBA" id="ARBA00022448"/>
    </source>
</evidence>
<keyword evidence="4" id="KW-0997">Cell inner membrane</keyword>
<evidence type="ECO:0000256" key="4">
    <source>
        <dbReference type="ARBA" id="ARBA00022519"/>
    </source>
</evidence>
<gene>
    <name evidence="11" type="ORF">M0L44_05070</name>
    <name evidence="12" type="ORF">M0L44_20330</name>
</gene>
<keyword evidence="7 10" id="KW-1133">Transmembrane helix</keyword>
<feature type="transmembrane region" description="Helical" evidence="10">
    <location>
        <begin position="12"/>
        <end position="36"/>
    </location>
</feature>
<sequence>MDIFVQQIINGLVLGSMYALVALGYTMVYGIISLINFAHGEVLMVGAMVSWSVVTALADSGLPGW</sequence>
<dbReference type="Pfam" id="PF02653">
    <property type="entry name" value="BPD_transp_2"/>
    <property type="match status" value="1"/>
</dbReference>
<feature type="non-terminal residue" evidence="12">
    <location>
        <position position="65"/>
    </location>
</feature>
<evidence type="ECO:0000256" key="8">
    <source>
        <dbReference type="ARBA" id="ARBA00023136"/>
    </source>
</evidence>
<comment type="caution">
    <text evidence="12">The sequence shown here is derived from an EMBL/GenBank/DDBJ whole genome shotgun (WGS) entry which is preliminary data.</text>
</comment>
<comment type="similarity">
    <text evidence="9">Belongs to the binding-protein-dependent transport system permease family. LivHM subfamily.</text>
</comment>
<evidence type="ECO:0000313" key="11">
    <source>
        <dbReference type="EMBL" id="MCO5976096.1"/>
    </source>
</evidence>
<evidence type="ECO:0000256" key="3">
    <source>
        <dbReference type="ARBA" id="ARBA00022475"/>
    </source>
</evidence>
<evidence type="ECO:0000256" key="10">
    <source>
        <dbReference type="SAM" id="Phobius"/>
    </source>
</evidence>
<dbReference type="InterPro" id="IPR001851">
    <property type="entry name" value="ABC_transp_permease"/>
</dbReference>
<dbReference type="PANTHER" id="PTHR11795:SF371">
    <property type="entry name" value="HIGH-AFFINITY BRANCHED-CHAIN AMINO ACID TRANSPORT SYSTEM PERMEASE PROTEIN LIVH"/>
    <property type="match status" value="1"/>
</dbReference>
<name>A0ABT1BS47_9BURK</name>